<dbReference type="InterPro" id="IPR021139">
    <property type="entry name" value="NYN"/>
</dbReference>
<dbReference type="RefSeq" id="WP_151117987.1">
    <property type="nucleotide sequence ID" value="NZ_CP042582.1"/>
</dbReference>
<sequence>MSDQPPRLAVLIDAENAQAALLNELFAEIAKYGVASVKRAYGDFTSSHLNPWKAALLKHSIKPVQQFNNTVRKNASDIALVIDAMDLVHSKRFDGFCLVSSDSDFTGLASRIREEGLTVYGIGEKKTPSSFVEACDKFIYTENLKSAAKTSPRKDTAPGPKKAALPPEILAALQDTVDSASDESGWAHLGRVGRILGSRLPDFDTRSYGQKTLTALLEASDDFELQRRGPKGGRQDIVVRVKPKRHAGP</sequence>
<evidence type="ECO:0000259" key="2">
    <source>
        <dbReference type="PROSITE" id="PS51644"/>
    </source>
</evidence>
<feature type="region of interest" description="Disordered" evidence="1">
    <location>
        <begin position="226"/>
        <end position="249"/>
    </location>
</feature>
<dbReference type="GO" id="GO:0004540">
    <property type="term" value="F:RNA nuclease activity"/>
    <property type="evidence" value="ECO:0007669"/>
    <property type="project" value="InterPro"/>
</dbReference>
<keyword evidence="4" id="KW-1185">Reference proteome</keyword>
<dbReference type="EMBL" id="CP042582">
    <property type="protein sequence ID" value="QEX22508.1"/>
    <property type="molecule type" value="Genomic_DNA"/>
</dbReference>
<dbReference type="CDD" id="cd11297">
    <property type="entry name" value="PIN_LabA-like_N_1"/>
    <property type="match status" value="1"/>
</dbReference>
<dbReference type="OrthoDB" id="9783963at2"/>
<dbReference type="Gene3D" id="3.40.50.1010">
    <property type="entry name" value="5'-nuclease"/>
    <property type="match status" value="1"/>
</dbReference>
<evidence type="ECO:0000256" key="1">
    <source>
        <dbReference type="SAM" id="MobiDB-lite"/>
    </source>
</evidence>
<dbReference type="CDD" id="cd10146">
    <property type="entry name" value="LabA_like_C"/>
    <property type="match status" value="1"/>
</dbReference>
<dbReference type="PANTHER" id="PTHR35811:SF1">
    <property type="entry name" value="HTH OST-TYPE DOMAIN-CONTAINING PROTEIN"/>
    <property type="match status" value="1"/>
</dbReference>
<dbReference type="Proteomes" id="UP000325797">
    <property type="component" value="Chromosome"/>
</dbReference>
<evidence type="ECO:0000313" key="3">
    <source>
        <dbReference type="EMBL" id="QEX22508.1"/>
    </source>
</evidence>
<organism evidence="3 4">
    <name type="scientific">Hypericibacter adhaerens</name>
    <dbReference type="NCBI Taxonomy" id="2602016"/>
    <lineage>
        <taxon>Bacteria</taxon>
        <taxon>Pseudomonadati</taxon>
        <taxon>Pseudomonadota</taxon>
        <taxon>Alphaproteobacteria</taxon>
        <taxon>Rhodospirillales</taxon>
        <taxon>Dongiaceae</taxon>
        <taxon>Hypericibacter</taxon>
    </lineage>
</organism>
<dbReference type="InterPro" id="IPR025605">
    <property type="entry name" value="OST-HTH/LOTUS_dom"/>
</dbReference>
<dbReference type="Pfam" id="PF01936">
    <property type="entry name" value="NYN"/>
    <property type="match status" value="1"/>
</dbReference>
<evidence type="ECO:0000313" key="4">
    <source>
        <dbReference type="Proteomes" id="UP000325797"/>
    </source>
</evidence>
<dbReference type="PANTHER" id="PTHR35811">
    <property type="entry name" value="SLR1870 PROTEIN"/>
    <property type="match status" value="1"/>
</dbReference>
<name>A0A5J6MXV0_9PROT</name>
<feature type="domain" description="HTH OST-type" evidence="2">
    <location>
        <begin position="165"/>
        <end position="243"/>
    </location>
</feature>
<dbReference type="KEGG" id="hadh:FRZ61_24400"/>
<accession>A0A5J6MXV0</accession>
<reference evidence="3 4" key="1">
    <citation type="submission" date="2019-08" db="EMBL/GenBank/DDBJ databases">
        <title>Hyperibacter terrae gen. nov., sp. nov. and Hyperibacter viscosus sp. nov., two new members in the family Rhodospirillaceae isolated from the rhizosphere of Hypericum perforatum.</title>
        <authorList>
            <person name="Noviana Z."/>
        </authorList>
    </citation>
    <scope>NUCLEOTIDE SEQUENCE [LARGE SCALE GENOMIC DNA]</scope>
    <source>
        <strain evidence="3 4">R5959</strain>
    </source>
</reference>
<dbReference type="InterPro" id="IPR041966">
    <property type="entry name" value="LOTUS-like"/>
</dbReference>
<proteinExistence type="predicted"/>
<dbReference type="Gene3D" id="3.30.420.610">
    <property type="entry name" value="LOTUS domain-like"/>
    <property type="match status" value="1"/>
</dbReference>
<dbReference type="AlphaFoldDB" id="A0A5J6MXV0"/>
<dbReference type="Pfam" id="PF12872">
    <property type="entry name" value="OST-HTH"/>
    <property type="match status" value="1"/>
</dbReference>
<protein>
    <recommendedName>
        <fullName evidence="2">HTH OST-type domain-containing protein</fullName>
    </recommendedName>
</protein>
<gene>
    <name evidence="3" type="ORF">FRZ61_24400</name>
</gene>
<dbReference type="PROSITE" id="PS51644">
    <property type="entry name" value="HTH_OST"/>
    <property type="match status" value="1"/>
</dbReference>